<dbReference type="Proteomes" id="UP000015354">
    <property type="component" value="Unassembled WGS sequence"/>
</dbReference>
<dbReference type="InterPro" id="IPR036361">
    <property type="entry name" value="SAP_dom_sf"/>
</dbReference>
<organism evidence="3 4">
    <name type="scientific">Strigomonas culicis</name>
    <dbReference type="NCBI Taxonomy" id="28005"/>
    <lineage>
        <taxon>Eukaryota</taxon>
        <taxon>Discoba</taxon>
        <taxon>Euglenozoa</taxon>
        <taxon>Kinetoplastea</taxon>
        <taxon>Metakinetoplastina</taxon>
        <taxon>Trypanosomatida</taxon>
        <taxon>Trypanosomatidae</taxon>
        <taxon>Strigomonadinae</taxon>
        <taxon>Strigomonas</taxon>
    </lineage>
</organism>
<name>S9UU37_9TRYP</name>
<dbReference type="EMBL" id="ATMH01002831">
    <property type="protein sequence ID" value="EPY32398.1"/>
    <property type="molecule type" value="Genomic_DNA"/>
</dbReference>
<protein>
    <recommendedName>
        <fullName evidence="2">ARMET C-terminal domain-containing protein</fullName>
    </recommendedName>
</protein>
<evidence type="ECO:0000259" key="2">
    <source>
        <dbReference type="Pfam" id="PF10208"/>
    </source>
</evidence>
<dbReference type="SUPFAM" id="SSF68906">
    <property type="entry name" value="SAP domain"/>
    <property type="match status" value="1"/>
</dbReference>
<dbReference type="AlphaFoldDB" id="S9UU37"/>
<gene>
    <name evidence="3" type="ORF">STCU_02831</name>
</gene>
<keyword evidence="1" id="KW-1133">Transmembrane helix</keyword>
<feature type="transmembrane region" description="Helical" evidence="1">
    <location>
        <begin position="12"/>
        <end position="33"/>
    </location>
</feature>
<dbReference type="Gene3D" id="1.10.720.30">
    <property type="entry name" value="SAP domain"/>
    <property type="match status" value="1"/>
</dbReference>
<dbReference type="InterPro" id="IPR019345">
    <property type="entry name" value="ARMET_C"/>
</dbReference>
<keyword evidence="1" id="KW-0812">Transmembrane</keyword>
<dbReference type="OrthoDB" id="5597848at2759"/>
<evidence type="ECO:0000313" key="3">
    <source>
        <dbReference type="EMBL" id="EPY32398.1"/>
    </source>
</evidence>
<comment type="caution">
    <text evidence="3">The sequence shown here is derived from an EMBL/GenBank/DDBJ whole genome shotgun (WGS) entry which is preliminary data.</text>
</comment>
<sequence>MCATFSSPPTFFFLLVDFRFFFLCSYLCFRAALLKMQRKLYLFLALTLCLLGAFVSASDMTMADFKKMKIKDLRTFLDERGLECNGCQEKSDFVRVAYEYRDKAPLGIAAKREVPDKKFWEAWGANGKVQCEEAVTKRGSDPAAEPFVHVCDTIEKAIDSFFMQHGRQTANRLKKTPHHMLKTSYKHVYYDVGVRLLNKLINYCLASPSIQSKCESLSHVLGVMEGNKEGNFKSWITNVGIENTNPMYEILDDASDL</sequence>
<keyword evidence="4" id="KW-1185">Reference proteome</keyword>
<evidence type="ECO:0000313" key="4">
    <source>
        <dbReference type="Proteomes" id="UP000015354"/>
    </source>
</evidence>
<accession>S9UU37</accession>
<feature type="transmembrane region" description="Helical" evidence="1">
    <location>
        <begin position="40"/>
        <end position="58"/>
    </location>
</feature>
<proteinExistence type="predicted"/>
<feature type="domain" description="ARMET C-terminal" evidence="2">
    <location>
        <begin position="64"/>
        <end position="96"/>
    </location>
</feature>
<reference evidence="3 4" key="1">
    <citation type="journal article" date="2013" name="PLoS ONE">
        <title>Predicting the Proteins of Angomonas deanei, Strigomonas culicis and Their Respective Endosymbionts Reveals New Aspects of the Trypanosomatidae Family.</title>
        <authorList>
            <person name="Motta M.C."/>
            <person name="Martins A.C."/>
            <person name="de Souza S.S."/>
            <person name="Catta-Preta C.M."/>
            <person name="Silva R."/>
            <person name="Klein C.C."/>
            <person name="de Almeida L.G."/>
            <person name="de Lima Cunha O."/>
            <person name="Ciapina L.P."/>
            <person name="Brocchi M."/>
            <person name="Colabardini A.C."/>
            <person name="de Araujo Lima B."/>
            <person name="Machado C.R."/>
            <person name="de Almeida Soares C.M."/>
            <person name="Probst C.M."/>
            <person name="de Menezes C.B."/>
            <person name="Thompson C.E."/>
            <person name="Bartholomeu D.C."/>
            <person name="Gradia D.F."/>
            <person name="Pavoni D.P."/>
            <person name="Grisard E.C."/>
            <person name="Fantinatti-Garboggini F."/>
            <person name="Marchini F.K."/>
            <person name="Rodrigues-Luiz G.F."/>
            <person name="Wagner G."/>
            <person name="Goldman G.H."/>
            <person name="Fietto J.L."/>
            <person name="Elias M.C."/>
            <person name="Goldman M.H."/>
            <person name="Sagot M.F."/>
            <person name="Pereira M."/>
            <person name="Stoco P.H."/>
            <person name="de Mendonca-Neto R.P."/>
            <person name="Teixeira S.M."/>
            <person name="Maciel T.E."/>
            <person name="de Oliveira Mendes T.A."/>
            <person name="Urmenyi T.P."/>
            <person name="de Souza W."/>
            <person name="Schenkman S."/>
            <person name="de Vasconcelos A.T."/>
        </authorList>
    </citation>
    <scope>NUCLEOTIDE SEQUENCE [LARGE SCALE GENOMIC DNA]</scope>
</reference>
<evidence type="ECO:0000256" key="1">
    <source>
        <dbReference type="SAM" id="Phobius"/>
    </source>
</evidence>
<dbReference type="Pfam" id="PF10208">
    <property type="entry name" value="ARMET_C"/>
    <property type="match status" value="1"/>
</dbReference>
<keyword evidence="1" id="KW-0472">Membrane</keyword>